<protein>
    <submittedName>
        <fullName evidence="2">N-acetyltransferase</fullName>
    </submittedName>
</protein>
<dbReference type="Proteomes" id="UP000288507">
    <property type="component" value="Unassembled WGS sequence"/>
</dbReference>
<keyword evidence="2" id="KW-0808">Transferase</keyword>
<sequence>MKEIKLKEDLEKIYPLIKQLRNNLSLKDFLDKIQLATQTQHYKLFAYENEGSYKAACGVMPFNVLYHNHCLYICDFVVDEALRGKGIGQAFLKKIQI</sequence>
<evidence type="ECO:0000313" key="2">
    <source>
        <dbReference type="EMBL" id="RTJ81006.1"/>
    </source>
</evidence>
<accession>A0A430XFK6</accession>
<dbReference type="GO" id="GO:0016747">
    <property type="term" value="F:acyltransferase activity, transferring groups other than amino-acyl groups"/>
    <property type="evidence" value="ECO:0007669"/>
    <property type="project" value="InterPro"/>
</dbReference>
<dbReference type="PROSITE" id="PS51186">
    <property type="entry name" value="GNAT"/>
    <property type="match status" value="1"/>
</dbReference>
<dbReference type="InterPro" id="IPR000182">
    <property type="entry name" value="GNAT_dom"/>
</dbReference>
<evidence type="ECO:0000313" key="3">
    <source>
        <dbReference type="Proteomes" id="UP000288507"/>
    </source>
</evidence>
<dbReference type="SUPFAM" id="SSF55729">
    <property type="entry name" value="Acyl-CoA N-acyltransferases (Nat)"/>
    <property type="match status" value="1"/>
</dbReference>
<evidence type="ECO:0000259" key="1">
    <source>
        <dbReference type="PROSITE" id="PS51186"/>
    </source>
</evidence>
<gene>
    <name evidence="2" type="ORF">C3H57_01430</name>
</gene>
<dbReference type="AlphaFoldDB" id="A0A430XFK6"/>
<dbReference type="Gene3D" id="3.40.630.30">
    <property type="match status" value="1"/>
</dbReference>
<name>A0A430XFK6_CAMJU</name>
<dbReference type="CDD" id="cd04301">
    <property type="entry name" value="NAT_SF"/>
    <property type="match status" value="1"/>
</dbReference>
<dbReference type="InterPro" id="IPR016181">
    <property type="entry name" value="Acyl_CoA_acyltransferase"/>
</dbReference>
<comment type="caution">
    <text evidence="2">The sequence shown here is derived from an EMBL/GenBank/DDBJ whole genome shotgun (WGS) entry which is preliminary data.</text>
</comment>
<dbReference type="Pfam" id="PF00583">
    <property type="entry name" value="Acetyltransf_1"/>
    <property type="match status" value="1"/>
</dbReference>
<proteinExistence type="predicted"/>
<feature type="domain" description="N-acetyltransferase" evidence="1">
    <location>
        <begin position="1"/>
        <end position="97"/>
    </location>
</feature>
<reference evidence="2 3" key="1">
    <citation type="journal article" date="2019" name="Appl. Environ. Microbiol.">
        <title>Population genetics and characterization of Campylobacter jejuni isolates in western jackdaws and game birds in Finland.</title>
        <authorList>
            <person name="Kovanen S."/>
            <person name="Rossi M."/>
            <person name="Pohja-Mykra M."/>
            <person name="Nieminen T."/>
            <person name="Raunio-Saarnisto M."/>
            <person name="Sauvala M."/>
            <person name="Fredriksson-Ahomaa M."/>
            <person name="Hanninen M.L."/>
            <person name="Kivisto R."/>
        </authorList>
    </citation>
    <scope>NUCLEOTIDE SEQUENCE [LARGE SCALE GENOMIC DNA]</scope>
    <source>
        <strain evidence="2 3">CB313</strain>
    </source>
</reference>
<organism evidence="2 3">
    <name type="scientific">Campylobacter jejuni</name>
    <dbReference type="NCBI Taxonomy" id="197"/>
    <lineage>
        <taxon>Bacteria</taxon>
        <taxon>Pseudomonadati</taxon>
        <taxon>Campylobacterota</taxon>
        <taxon>Epsilonproteobacteria</taxon>
        <taxon>Campylobacterales</taxon>
        <taxon>Campylobacteraceae</taxon>
        <taxon>Campylobacter</taxon>
    </lineage>
</organism>
<dbReference type="EMBL" id="PRBV01000001">
    <property type="protein sequence ID" value="RTJ81006.1"/>
    <property type="molecule type" value="Genomic_DNA"/>
</dbReference>